<dbReference type="Proteomes" id="UP000008281">
    <property type="component" value="Unassembled WGS sequence"/>
</dbReference>
<accession>E3LZG9</accession>
<feature type="region of interest" description="Disordered" evidence="6">
    <location>
        <begin position="263"/>
        <end position="291"/>
    </location>
</feature>
<dbReference type="PANTHER" id="PTHR45705">
    <property type="entry name" value="FI20236P1"/>
    <property type="match status" value="1"/>
</dbReference>
<dbReference type="FunCoup" id="E3LZG9">
    <property type="interactions" value="2179"/>
</dbReference>
<evidence type="ECO:0000256" key="2">
    <source>
        <dbReference type="ARBA" id="ARBA00022723"/>
    </source>
</evidence>
<keyword evidence="1" id="KW-0343">GTPase activation</keyword>
<dbReference type="EMBL" id="DS268419">
    <property type="protein sequence ID" value="EFO86780.1"/>
    <property type="molecule type" value="Genomic_DNA"/>
</dbReference>
<dbReference type="InterPro" id="IPR037278">
    <property type="entry name" value="ARFGAP/RecO"/>
</dbReference>
<protein>
    <recommendedName>
        <fullName evidence="7">Arf-GAP domain-containing protein</fullName>
    </recommendedName>
</protein>
<keyword evidence="4" id="KW-0862">Zinc</keyword>
<evidence type="ECO:0000256" key="1">
    <source>
        <dbReference type="ARBA" id="ARBA00022468"/>
    </source>
</evidence>
<feature type="domain" description="Arf-GAP" evidence="7">
    <location>
        <begin position="17"/>
        <end position="135"/>
    </location>
</feature>
<organism evidence="9">
    <name type="scientific">Caenorhabditis remanei</name>
    <name type="common">Caenorhabditis vulgaris</name>
    <dbReference type="NCBI Taxonomy" id="31234"/>
    <lineage>
        <taxon>Eukaryota</taxon>
        <taxon>Metazoa</taxon>
        <taxon>Ecdysozoa</taxon>
        <taxon>Nematoda</taxon>
        <taxon>Chromadorea</taxon>
        <taxon>Rhabditida</taxon>
        <taxon>Rhabditina</taxon>
        <taxon>Rhabditomorpha</taxon>
        <taxon>Rhabditoidea</taxon>
        <taxon>Rhabditidae</taxon>
        <taxon>Peloderinae</taxon>
        <taxon>Caenorhabditis</taxon>
    </lineage>
</organism>
<dbReference type="Pfam" id="PF01412">
    <property type="entry name" value="ArfGap"/>
    <property type="match status" value="1"/>
</dbReference>
<feature type="region of interest" description="Disordered" evidence="6">
    <location>
        <begin position="323"/>
        <end position="414"/>
    </location>
</feature>
<feature type="compositionally biased region" description="Low complexity" evidence="6">
    <location>
        <begin position="377"/>
        <end position="395"/>
    </location>
</feature>
<feature type="region of interest" description="Disordered" evidence="6">
    <location>
        <begin position="165"/>
        <end position="199"/>
    </location>
</feature>
<evidence type="ECO:0000313" key="9">
    <source>
        <dbReference type="Proteomes" id="UP000008281"/>
    </source>
</evidence>
<sequence>MLRGKVDPKKEEQERLQGFLLEMLKEEENKYCADCQAKTPRWAAWNLGVFICIRCAGIHRNLGVHISKVRSVNLDSWTPEQVQTMRVMGNEKARHVYEHDLPAQFRRPTNDQQMEQFIRSKYEQKRYILRDFVYPTVNASELPKSLAQASKKNGTPVVSITTRGNTAITSNGHSSASPSAAPSLLDFSDPPAPTSTTKNSVNFFDEFEGLSLNNSVSTAAPPTHASNDDYDDFGSFVSANAQSAAATVPTIAAFADFSSATTTNSSAVPSSGLNDLTSLASPENGGDKKKTNADILSLFGPSGGVAASNVVAPGGFAGFGLQAGPQQSQAPQNSLPAFGTPHVQPPQNDMFGGLSGINFGTPSAAPPQMTMSHNPPQNFSSAFASMSSNQSQPSFSPKPTPTSPTSSQGFNIPNKSNAFADLALGKVQEFPDSVMKTNYGQSALHSTPTSSSVNHMYSMPMSTSSSSMGTTTATNNDLFDMFASAPPPVPVTVNSSSGLDDLLGL</sequence>
<dbReference type="PROSITE" id="PS50115">
    <property type="entry name" value="ARFGAP"/>
    <property type="match status" value="1"/>
</dbReference>
<evidence type="ECO:0000256" key="5">
    <source>
        <dbReference type="PROSITE-ProRule" id="PRU00288"/>
    </source>
</evidence>
<dbReference type="SUPFAM" id="SSF57863">
    <property type="entry name" value="ArfGap/RecO-like zinc finger"/>
    <property type="match status" value="1"/>
</dbReference>
<dbReference type="PANTHER" id="PTHR45705:SF1">
    <property type="entry name" value="FI20236P1"/>
    <property type="match status" value="1"/>
</dbReference>
<dbReference type="InParanoid" id="E3LZG9"/>
<dbReference type="SMART" id="SM00105">
    <property type="entry name" value="ArfGap"/>
    <property type="match status" value="1"/>
</dbReference>
<keyword evidence="3 5" id="KW-0863">Zinc-finger</keyword>
<dbReference type="OMA" id="QVYEHDL"/>
<dbReference type="InterPro" id="IPR044732">
    <property type="entry name" value="ArfGAP_SMAP1-like"/>
</dbReference>
<dbReference type="FunFam" id="1.10.220.150:FF:000009">
    <property type="entry name" value="stromal membrane-associated protein 1 isoform X1"/>
    <property type="match status" value="1"/>
</dbReference>
<dbReference type="Gene3D" id="1.10.220.150">
    <property type="entry name" value="Arf GTPase activating protein"/>
    <property type="match status" value="1"/>
</dbReference>
<dbReference type="CDD" id="cd08839">
    <property type="entry name" value="ArfGap_SMAP"/>
    <property type="match status" value="1"/>
</dbReference>
<evidence type="ECO:0000256" key="3">
    <source>
        <dbReference type="ARBA" id="ARBA00022771"/>
    </source>
</evidence>
<feature type="compositionally biased region" description="Polar residues" evidence="6">
    <location>
        <begin position="272"/>
        <end position="281"/>
    </location>
</feature>
<dbReference type="AlphaFoldDB" id="E3LZG9"/>
<dbReference type="GO" id="GO:0008270">
    <property type="term" value="F:zinc ion binding"/>
    <property type="evidence" value="ECO:0007669"/>
    <property type="project" value="UniProtKB-KW"/>
</dbReference>
<evidence type="ECO:0000256" key="4">
    <source>
        <dbReference type="ARBA" id="ARBA00022833"/>
    </source>
</evidence>
<dbReference type="OrthoDB" id="10266696at2759"/>
<dbReference type="HOGENOM" id="CLU_539955_0_0_1"/>
<dbReference type="GO" id="GO:0005096">
    <property type="term" value="F:GTPase activator activity"/>
    <property type="evidence" value="ECO:0007669"/>
    <property type="project" value="UniProtKB-KW"/>
</dbReference>
<reference evidence="8" key="1">
    <citation type="submission" date="2007-07" db="EMBL/GenBank/DDBJ databases">
        <title>PCAP assembly of the Caenorhabditis remanei genome.</title>
        <authorList>
            <consortium name="The Caenorhabditis remanei Sequencing Consortium"/>
            <person name="Wilson R.K."/>
        </authorList>
    </citation>
    <scope>NUCLEOTIDE SEQUENCE [LARGE SCALE GENOMIC DNA]</scope>
    <source>
        <strain evidence="8">PB4641</strain>
    </source>
</reference>
<dbReference type="InterPro" id="IPR038508">
    <property type="entry name" value="ArfGAP_dom_sf"/>
</dbReference>
<evidence type="ECO:0000259" key="7">
    <source>
        <dbReference type="PROSITE" id="PS50115"/>
    </source>
</evidence>
<name>E3LZG9_CAERE</name>
<keyword evidence="2" id="KW-0479">Metal-binding</keyword>
<feature type="compositionally biased region" description="Low complexity" evidence="6">
    <location>
        <begin position="174"/>
        <end position="183"/>
    </location>
</feature>
<dbReference type="InterPro" id="IPR001164">
    <property type="entry name" value="ArfGAP_dom"/>
</dbReference>
<dbReference type="PRINTS" id="PR00405">
    <property type="entry name" value="REVINTRACTNG"/>
</dbReference>
<evidence type="ECO:0000256" key="6">
    <source>
        <dbReference type="SAM" id="MobiDB-lite"/>
    </source>
</evidence>
<evidence type="ECO:0000313" key="8">
    <source>
        <dbReference type="EMBL" id="EFO86780.1"/>
    </source>
</evidence>
<dbReference type="eggNOG" id="KOG0703">
    <property type="taxonomic scope" value="Eukaryota"/>
</dbReference>
<feature type="compositionally biased region" description="Polar residues" evidence="6">
    <location>
        <begin position="324"/>
        <end position="335"/>
    </location>
</feature>
<dbReference type="GO" id="GO:0005737">
    <property type="term" value="C:cytoplasm"/>
    <property type="evidence" value="ECO:0007669"/>
    <property type="project" value="TreeGrafter"/>
</dbReference>
<dbReference type="InterPro" id="IPR051718">
    <property type="entry name" value="ARF_GTPase-activating"/>
</dbReference>
<proteinExistence type="predicted"/>
<dbReference type="STRING" id="31234.E3LZG9"/>
<gene>
    <name evidence="8" type="ORF">CRE_04832</name>
</gene>
<keyword evidence="9" id="KW-1185">Reference proteome</keyword>